<sequence length="122" mass="13777">MADDWSVDNPAVWGPLSTSIELANRIILQSFKTPWMQALLTPENWATEYRDTQDARRHRVWMGFAATNRRADLASDSGFGHFINHLAAFVDVDPLRTMLSPNATSHSRYIARAMLAITADML</sequence>
<gene>
    <name evidence="1" type="ORF">HYQ45_003293</name>
</gene>
<evidence type="ECO:0000313" key="1">
    <source>
        <dbReference type="EMBL" id="KAG7139854.1"/>
    </source>
</evidence>
<comment type="caution">
    <text evidence="1">The sequence shown here is derived from an EMBL/GenBank/DDBJ whole genome shotgun (WGS) entry which is preliminary data.</text>
</comment>
<name>A0A8I3AVK6_VERLO</name>
<organism evidence="1 2">
    <name type="scientific">Verticillium longisporum</name>
    <name type="common">Verticillium dahliae var. longisporum</name>
    <dbReference type="NCBI Taxonomy" id="100787"/>
    <lineage>
        <taxon>Eukaryota</taxon>
        <taxon>Fungi</taxon>
        <taxon>Dikarya</taxon>
        <taxon>Ascomycota</taxon>
        <taxon>Pezizomycotina</taxon>
        <taxon>Sordariomycetes</taxon>
        <taxon>Hypocreomycetidae</taxon>
        <taxon>Glomerellales</taxon>
        <taxon>Plectosphaerellaceae</taxon>
        <taxon>Verticillium</taxon>
    </lineage>
</organism>
<dbReference type="Proteomes" id="UP000689129">
    <property type="component" value="Unassembled WGS sequence"/>
</dbReference>
<protein>
    <submittedName>
        <fullName evidence="1">Uncharacterized protein</fullName>
    </submittedName>
</protein>
<accession>A0A8I3AVK6</accession>
<evidence type="ECO:0000313" key="2">
    <source>
        <dbReference type="Proteomes" id="UP000689129"/>
    </source>
</evidence>
<proteinExistence type="predicted"/>
<reference evidence="1" key="1">
    <citation type="journal article" date="2021" name="Mol. Plant Pathol.">
        <title>A 20-kb lineage-specific genomic region tames virulence in pathogenic amphidiploid Verticillium longisporum.</title>
        <authorList>
            <person name="Harting R."/>
            <person name="Starke J."/>
            <person name="Kusch H."/>
            <person name="Poggeler S."/>
            <person name="Maurus I."/>
            <person name="Schluter R."/>
            <person name="Landesfeind M."/>
            <person name="Bulla I."/>
            <person name="Nowrousian M."/>
            <person name="de Jonge R."/>
            <person name="Stahlhut G."/>
            <person name="Hoff K.J."/>
            <person name="Asshauer K.P."/>
            <person name="Thurmer A."/>
            <person name="Stanke M."/>
            <person name="Daniel R."/>
            <person name="Morgenstern B."/>
            <person name="Thomma B.P.H.J."/>
            <person name="Kronstad J.W."/>
            <person name="Braus-Stromeyer S.A."/>
            <person name="Braus G.H."/>
        </authorList>
    </citation>
    <scope>NUCLEOTIDE SEQUENCE</scope>
    <source>
        <strain evidence="1">Vl32</strain>
    </source>
</reference>
<dbReference type="OrthoDB" id="10254945at2759"/>
<dbReference type="AlphaFoldDB" id="A0A8I3AVK6"/>
<dbReference type="EMBL" id="JAEMWZ010000051">
    <property type="protein sequence ID" value="KAG7139854.1"/>
    <property type="molecule type" value="Genomic_DNA"/>
</dbReference>